<gene>
    <name evidence="4" type="ORF">D3H65_27210</name>
</gene>
<dbReference type="OrthoDB" id="9815002at2"/>
<feature type="signal peptide" evidence="2">
    <location>
        <begin position="1"/>
        <end position="20"/>
    </location>
</feature>
<evidence type="ECO:0000313" key="4">
    <source>
        <dbReference type="EMBL" id="AXY77445.1"/>
    </source>
</evidence>
<dbReference type="CDD" id="cd16894">
    <property type="entry name" value="MltD-like"/>
    <property type="match status" value="1"/>
</dbReference>
<dbReference type="PANTHER" id="PTHR37423">
    <property type="entry name" value="SOLUBLE LYTIC MUREIN TRANSGLYCOSYLASE-RELATED"/>
    <property type="match status" value="1"/>
</dbReference>
<dbReference type="InterPro" id="IPR008258">
    <property type="entry name" value="Transglycosylase_SLT_dom_1"/>
</dbReference>
<dbReference type="Pfam" id="PF01464">
    <property type="entry name" value="SLT"/>
    <property type="match status" value="1"/>
</dbReference>
<keyword evidence="5" id="KW-1185">Reference proteome</keyword>
<evidence type="ECO:0000313" key="5">
    <source>
        <dbReference type="Proteomes" id="UP000263900"/>
    </source>
</evidence>
<proteinExistence type="inferred from homology"/>
<dbReference type="EMBL" id="CP032157">
    <property type="protein sequence ID" value="AXY77445.1"/>
    <property type="molecule type" value="Genomic_DNA"/>
</dbReference>
<evidence type="ECO:0000256" key="1">
    <source>
        <dbReference type="ARBA" id="ARBA00007734"/>
    </source>
</evidence>
<dbReference type="InterPro" id="IPR023346">
    <property type="entry name" value="Lysozyme-like_dom_sf"/>
</dbReference>
<keyword evidence="2" id="KW-0732">Signal</keyword>
<reference evidence="4 5" key="1">
    <citation type="submission" date="2018-09" db="EMBL/GenBank/DDBJ databases">
        <title>Genome sequencing of strain 6GH32-13.</title>
        <authorList>
            <person name="Weon H.-Y."/>
            <person name="Heo J."/>
            <person name="Kwon S.-W."/>
        </authorList>
    </citation>
    <scope>NUCLEOTIDE SEQUENCE [LARGE SCALE GENOMIC DNA]</scope>
    <source>
        <strain evidence="4 5">5GH32-13</strain>
    </source>
</reference>
<feature type="domain" description="Transglycosylase SLT" evidence="3">
    <location>
        <begin position="119"/>
        <end position="225"/>
    </location>
</feature>
<dbReference type="PANTHER" id="PTHR37423:SF2">
    <property type="entry name" value="MEMBRANE-BOUND LYTIC MUREIN TRANSGLYCOSYLASE C"/>
    <property type="match status" value="1"/>
</dbReference>
<dbReference type="Gene3D" id="1.10.530.10">
    <property type="match status" value="1"/>
</dbReference>
<dbReference type="KEGG" id="pseg:D3H65_27210"/>
<name>A0A3B7N0B8_9BACT</name>
<sequence>MMKRKLVFASIFSLVWLLMAFDTGGKKKATSNQKPAAKSTRASKVKATIVLNDTIQSPAKSDSLADPGFNSLFEANSNVRLNPRAITFVQDYMEKNTEDLLEIKEWGRPYFNMMENILNKYGLPTELKYLAVIESRLKRSAVSWAGAVGPWQLMPATARILGLKVSRSHDERTDYFKSTHAAAKYLKDLYTEFGDWLLVIAAYNGGPGNVYSAIRKSGSRNFWNLQYYLPAESRTHVKKFIGTHYIFEGQGSVTTLTKAEATEQMGVTATYLLKRNITTQELSEAKSVTVSGKYQSAVIARHISMDPAVFNRYNPDFDKKMASADNAYELKLPADKMDLFQANKYTILNESVQLLLSGATVAAKESK</sequence>
<evidence type="ECO:0000259" key="3">
    <source>
        <dbReference type="Pfam" id="PF01464"/>
    </source>
</evidence>
<dbReference type="SUPFAM" id="SSF53955">
    <property type="entry name" value="Lysozyme-like"/>
    <property type="match status" value="1"/>
</dbReference>
<comment type="similarity">
    <text evidence="1">Belongs to the transglycosylase Slt family.</text>
</comment>
<dbReference type="AlphaFoldDB" id="A0A3B7N0B8"/>
<accession>A0A3B7N0B8</accession>
<feature type="chain" id="PRO_5017742033" evidence="2">
    <location>
        <begin position="21"/>
        <end position="367"/>
    </location>
</feature>
<evidence type="ECO:0000256" key="2">
    <source>
        <dbReference type="SAM" id="SignalP"/>
    </source>
</evidence>
<protein>
    <submittedName>
        <fullName evidence="4">Lytic transglycosylase domain-containing protein</fullName>
    </submittedName>
</protein>
<organism evidence="4 5">
    <name type="scientific">Paraflavitalea soli</name>
    <dbReference type="NCBI Taxonomy" id="2315862"/>
    <lineage>
        <taxon>Bacteria</taxon>
        <taxon>Pseudomonadati</taxon>
        <taxon>Bacteroidota</taxon>
        <taxon>Chitinophagia</taxon>
        <taxon>Chitinophagales</taxon>
        <taxon>Chitinophagaceae</taxon>
        <taxon>Paraflavitalea</taxon>
    </lineage>
</organism>
<dbReference type="Proteomes" id="UP000263900">
    <property type="component" value="Chromosome"/>
</dbReference>